<reference evidence="3" key="1">
    <citation type="submission" date="2021-03" db="EMBL/GenBank/DDBJ databases">
        <title>Identification and antibiotic profiling of Wohlfahrtiimonas chitiniclastica, an underestimated human pathogen.</title>
        <authorList>
            <person name="Kopf A."/>
            <person name="Bunk B."/>
            <person name="Coldewey S."/>
            <person name="Gunzer F."/>
            <person name="Riedel T."/>
            <person name="Schroettner P."/>
        </authorList>
    </citation>
    <scope>NUCLEOTIDE SEQUENCE</scope>
    <source>
        <strain evidence="3">DSM 100917</strain>
    </source>
</reference>
<dbReference type="GO" id="GO:0004386">
    <property type="term" value="F:helicase activity"/>
    <property type="evidence" value="ECO:0007669"/>
    <property type="project" value="UniProtKB-KW"/>
</dbReference>
<dbReference type="InterPro" id="IPR001650">
    <property type="entry name" value="Helicase_C-like"/>
</dbReference>
<dbReference type="Gene3D" id="3.40.50.300">
    <property type="entry name" value="P-loop containing nucleotide triphosphate hydrolases"/>
    <property type="match status" value="2"/>
</dbReference>
<dbReference type="CDD" id="cd17926">
    <property type="entry name" value="DEXHc_RE"/>
    <property type="match status" value="1"/>
</dbReference>
<dbReference type="SMART" id="SM00487">
    <property type="entry name" value="DEXDc"/>
    <property type="match status" value="1"/>
</dbReference>
<protein>
    <submittedName>
        <fullName evidence="3">DEAD/DEAH box helicase family protein</fullName>
    </submittedName>
</protein>
<dbReference type="PANTHER" id="PTHR47396:SF1">
    <property type="entry name" value="ATP-DEPENDENT HELICASE IRC3-RELATED"/>
    <property type="match status" value="1"/>
</dbReference>
<keyword evidence="3" id="KW-0067">ATP-binding</keyword>
<dbReference type="SUPFAM" id="SSF52540">
    <property type="entry name" value="P-loop containing nucleoside triphosphate hydrolases"/>
    <property type="match status" value="1"/>
</dbReference>
<gene>
    <name evidence="3" type="ORF">J7561_07865</name>
</gene>
<accession>A0AB35BZE8</accession>
<sequence>MLTNIQWPADRTYKSNSSFEPLHFYLQGLQNSHTLYLQLGYFSSSAIHLLSYGFAHFIARGGQVKLIINHLLSDHDKTLISNQYTSNHPFDLFNPLSIQKALSSYDQHFFNCLSYLIQENRLSFTIIKPKHSHGIAHYKSGLFYDGTHYVGYTASCNFTLYGLTENLEHLSVDLDWDHNIARTRNQNRLYEIQQIIDQVNDSIDYIDHTAIESIILEQASHNKNINELLLDENALLKGKLTVENNPETLAILNTLKHENLKLAQTPRFPHASGPRDYQVQAHRAWCDNNHQGIFAMATGTGKTITALNCLLEDHQTNGHYQALIVAPTKSLVEQWAQECRKFNYHHIILISSDYNWEKDLAALTSTFILDANRKDLSFIIIATYASLVSKKFTPHLHRLPTSTLFIADEAHNMGSNRIKKILPNIIFQKRIGLSATPERIYDEEGEQSVFQFFNDAPPFVYAYTMKSAIANGILCPYDYHPIFIRLTTDEQTQYNELSHKISKLHLQIKTLSRTDDLKFLTAQMEKFLLIRKHIVHKAKNKIDGLKQALNMIMNHHARSLKYTLVYAPEGIEPSEDLCLNPHEEKLINLFTRTISGFNDHVTVQQFIGETKDREVVLQNFSLGQTDVLISMKCLDEGVDIPEAKQAIFCSSTGNPRQFIQRRGRILRRHTTKESATIYDLVVLPDMGDSITFDIEKKLIQSELKRVYHFASLAQNHMLILNQLEPILMQYDIPLSSLNYR</sequence>
<dbReference type="InterPro" id="IPR050742">
    <property type="entry name" value="Helicase_Restrict-Modif_Enz"/>
</dbReference>
<keyword evidence="3" id="KW-0378">Hydrolase</keyword>
<organism evidence="3 4">
    <name type="scientific">Wohlfahrtiimonas chitiniclastica</name>
    <dbReference type="NCBI Taxonomy" id="400946"/>
    <lineage>
        <taxon>Bacteria</taxon>
        <taxon>Pseudomonadati</taxon>
        <taxon>Pseudomonadota</taxon>
        <taxon>Gammaproteobacteria</taxon>
        <taxon>Cardiobacteriales</taxon>
        <taxon>Ignatzschineriaceae</taxon>
        <taxon>Wohlfahrtiimonas</taxon>
    </lineage>
</organism>
<feature type="domain" description="Helicase C-terminal" evidence="2">
    <location>
        <begin position="544"/>
        <end position="707"/>
    </location>
</feature>
<dbReference type="InterPro" id="IPR014001">
    <property type="entry name" value="Helicase_ATP-bd"/>
</dbReference>
<proteinExistence type="predicted"/>
<dbReference type="AlphaFoldDB" id="A0AB35BZE8"/>
<dbReference type="RefSeq" id="WP_213402445.1">
    <property type="nucleotide sequence ID" value="NZ_JAGIBT010000002.1"/>
</dbReference>
<dbReference type="GO" id="GO:0005524">
    <property type="term" value="F:ATP binding"/>
    <property type="evidence" value="ECO:0007669"/>
    <property type="project" value="InterPro"/>
</dbReference>
<name>A0AB35BZE8_9GAMM</name>
<dbReference type="InterPro" id="IPR027417">
    <property type="entry name" value="P-loop_NTPase"/>
</dbReference>
<dbReference type="InterPro" id="IPR006935">
    <property type="entry name" value="Helicase/UvrB_N"/>
</dbReference>
<feature type="domain" description="Helicase ATP-binding" evidence="1">
    <location>
        <begin position="283"/>
        <end position="455"/>
    </location>
</feature>
<dbReference type="GO" id="GO:0005829">
    <property type="term" value="C:cytosol"/>
    <property type="evidence" value="ECO:0007669"/>
    <property type="project" value="TreeGrafter"/>
</dbReference>
<evidence type="ECO:0000259" key="1">
    <source>
        <dbReference type="PROSITE" id="PS51192"/>
    </source>
</evidence>
<dbReference type="PANTHER" id="PTHR47396">
    <property type="entry name" value="TYPE I RESTRICTION ENZYME ECOKI R PROTEIN"/>
    <property type="match status" value="1"/>
</dbReference>
<evidence type="ECO:0000313" key="3">
    <source>
        <dbReference type="EMBL" id="MBS7825116.1"/>
    </source>
</evidence>
<dbReference type="EMBL" id="JAGIBU010000007">
    <property type="protein sequence ID" value="MBS7825116.1"/>
    <property type="molecule type" value="Genomic_DNA"/>
</dbReference>
<dbReference type="PROSITE" id="PS51192">
    <property type="entry name" value="HELICASE_ATP_BIND_1"/>
    <property type="match status" value="1"/>
</dbReference>
<dbReference type="Pfam" id="PF00271">
    <property type="entry name" value="Helicase_C"/>
    <property type="match status" value="1"/>
</dbReference>
<dbReference type="SMART" id="SM00490">
    <property type="entry name" value="HELICc"/>
    <property type="match status" value="1"/>
</dbReference>
<keyword evidence="3" id="KW-0347">Helicase</keyword>
<dbReference type="Pfam" id="PF04851">
    <property type="entry name" value="ResIII"/>
    <property type="match status" value="1"/>
</dbReference>
<dbReference type="GO" id="GO:0003677">
    <property type="term" value="F:DNA binding"/>
    <property type="evidence" value="ECO:0007669"/>
    <property type="project" value="InterPro"/>
</dbReference>
<keyword evidence="3" id="KW-0547">Nucleotide-binding</keyword>
<dbReference type="PROSITE" id="PS51194">
    <property type="entry name" value="HELICASE_CTER"/>
    <property type="match status" value="1"/>
</dbReference>
<dbReference type="GO" id="GO:0016787">
    <property type="term" value="F:hydrolase activity"/>
    <property type="evidence" value="ECO:0007669"/>
    <property type="project" value="InterPro"/>
</dbReference>
<comment type="caution">
    <text evidence="3">The sequence shown here is derived from an EMBL/GenBank/DDBJ whole genome shotgun (WGS) entry which is preliminary data.</text>
</comment>
<evidence type="ECO:0000259" key="2">
    <source>
        <dbReference type="PROSITE" id="PS51194"/>
    </source>
</evidence>
<dbReference type="Proteomes" id="UP000680020">
    <property type="component" value="Unassembled WGS sequence"/>
</dbReference>
<evidence type="ECO:0000313" key="4">
    <source>
        <dbReference type="Proteomes" id="UP000680020"/>
    </source>
</evidence>